<sequence length="218" mass="24160">MVQRLGGGSVLWFVTVVAMSTSSKPLQSAGHANHMGSLKPSASSLVGDTMSSTNDVPFDWSSDYEMAVVYITSAWTEFGDVRSPDAPLGIIAENGFLNYCVRFKTKLAAWAKSLQDRPDVSETVKKAVSSWYRAIDTLSQDNWNLPAALTLESFRKQFMTAYKHLVLNGAEIYEKSDSEIVKRDVDGFTRDVADTMIGILKGISKQVRSIPEKRDTEY</sequence>
<reference evidence="2" key="2">
    <citation type="submission" date="2022-06" db="UniProtKB">
        <authorList>
            <consortium name="EnsemblMetazoa"/>
        </authorList>
    </citation>
    <scope>IDENTIFICATION</scope>
</reference>
<dbReference type="GeneID" id="100160234"/>
<dbReference type="Proteomes" id="UP000007819">
    <property type="component" value="Chromosome A1"/>
</dbReference>
<feature type="signal peptide" evidence="1">
    <location>
        <begin position="1"/>
        <end position="23"/>
    </location>
</feature>
<dbReference type="KEGG" id="api:100160234"/>
<keyword evidence="3" id="KW-1185">Reference proteome</keyword>
<keyword evidence="1" id="KW-0732">Signal</keyword>
<evidence type="ECO:0000256" key="1">
    <source>
        <dbReference type="SAM" id="SignalP"/>
    </source>
</evidence>
<organism evidence="2 3">
    <name type="scientific">Acyrthosiphon pisum</name>
    <name type="common">Pea aphid</name>
    <dbReference type="NCBI Taxonomy" id="7029"/>
    <lineage>
        <taxon>Eukaryota</taxon>
        <taxon>Metazoa</taxon>
        <taxon>Ecdysozoa</taxon>
        <taxon>Arthropoda</taxon>
        <taxon>Hexapoda</taxon>
        <taxon>Insecta</taxon>
        <taxon>Pterygota</taxon>
        <taxon>Neoptera</taxon>
        <taxon>Paraneoptera</taxon>
        <taxon>Hemiptera</taxon>
        <taxon>Sternorrhyncha</taxon>
        <taxon>Aphidomorpha</taxon>
        <taxon>Aphidoidea</taxon>
        <taxon>Aphididae</taxon>
        <taxon>Macrosiphini</taxon>
        <taxon>Acyrthosiphon</taxon>
    </lineage>
</organism>
<dbReference type="RefSeq" id="XP_016658727.1">
    <property type="nucleotide sequence ID" value="XM_016803238.2"/>
</dbReference>
<dbReference type="EnsemblMetazoa" id="XM_016803238.2">
    <property type="protein sequence ID" value="XP_016658727.1"/>
    <property type="gene ID" value="LOC100160234"/>
</dbReference>
<dbReference type="OrthoDB" id="6580424at2759"/>
<dbReference type="AlphaFoldDB" id="A0A8R2D2W1"/>
<accession>A0A8R2D2W1</accession>
<evidence type="ECO:0000313" key="2">
    <source>
        <dbReference type="EnsemblMetazoa" id="XP_016658727.1"/>
    </source>
</evidence>
<protein>
    <submittedName>
        <fullName evidence="2">Uncharacterized protein</fullName>
    </submittedName>
</protein>
<evidence type="ECO:0000313" key="3">
    <source>
        <dbReference type="Proteomes" id="UP000007819"/>
    </source>
</evidence>
<proteinExistence type="predicted"/>
<feature type="chain" id="PRO_5035814789" evidence="1">
    <location>
        <begin position="24"/>
        <end position="218"/>
    </location>
</feature>
<reference evidence="3" key="1">
    <citation type="submission" date="2010-06" db="EMBL/GenBank/DDBJ databases">
        <authorList>
            <person name="Jiang H."/>
            <person name="Abraham K."/>
            <person name="Ali S."/>
            <person name="Alsbrooks S.L."/>
            <person name="Anim B.N."/>
            <person name="Anosike U.S."/>
            <person name="Attaway T."/>
            <person name="Bandaranaike D.P."/>
            <person name="Battles P.K."/>
            <person name="Bell S.N."/>
            <person name="Bell A.V."/>
            <person name="Beltran B."/>
            <person name="Bickham C."/>
            <person name="Bustamante Y."/>
            <person name="Caleb T."/>
            <person name="Canada A."/>
            <person name="Cardenas V."/>
            <person name="Carter K."/>
            <person name="Chacko J."/>
            <person name="Chandrabose M.N."/>
            <person name="Chavez D."/>
            <person name="Chavez A."/>
            <person name="Chen L."/>
            <person name="Chu H.-S."/>
            <person name="Claassen K.J."/>
            <person name="Cockrell R."/>
            <person name="Collins M."/>
            <person name="Cooper J.A."/>
            <person name="Cree A."/>
            <person name="Curry S.M."/>
            <person name="Da Y."/>
            <person name="Dao M.D."/>
            <person name="Das B."/>
            <person name="Davila M.-L."/>
            <person name="Davy-Carroll L."/>
            <person name="Denson S."/>
            <person name="Dinh H."/>
            <person name="Ebong V.E."/>
            <person name="Edwards J.R."/>
            <person name="Egan A."/>
            <person name="El-Daye J."/>
            <person name="Escobedo L."/>
            <person name="Fernandez S."/>
            <person name="Fernando P.R."/>
            <person name="Flagg N."/>
            <person name="Forbes L.D."/>
            <person name="Fowler R.G."/>
            <person name="Fu Q."/>
            <person name="Gabisi R.A."/>
            <person name="Ganer J."/>
            <person name="Garbino Pronczuk A."/>
            <person name="Garcia R.M."/>
            <person name="Garner T."/>
            <person name="Garrett T.E."/>
            <person name="Gonzalez D.A."/>
            <person name="Hamid H."/>
            <person name="Hawkins E.S."/>
            <person name="Hirani K."/>
            <person name="Hogues M.E."/>
            <person name="Hollins B."/>
            <person name="Hsiao C.-H."/>
            <person name="Jabil R."/>
            <person name="James M.L."/>
            <person name="Jhangiani S.N."/>
            <person name="Johnson B."/>
            <person name="Johnson Q."/>
            <person name="Joshi V."/>
            <person name="Kalu J.B."/>
            <person name="Kam C."/>
            <person name="Kashfia A."/>
            <person name="Keebler J."/>
            <person name="Kisamo H."/>
            <person name="Kovar C.L."/>
            <person name="Lago L.A."/>
            <person name="Lai C.-Y."/>
            <person name="Laidlaw J."/>
            <person name="Lara F."/>
            <person name="Le T.-K."/>
            <person name="Lee S.L."/>
            <person name="Legall F.H."/>
            <person name="Lemon S.J."/>
            <person name="Lewis L.R."/>
            <person name="Li B."/>
            <person name="Liu Y."/>
            <person name="Liu Y.-S."/>
            <person name="Lopez J."/>
            <person name="Lozado R.J."/>
            <person name="Lu J."/>
            <person name="Madu R.C."/>
            <person name="Maheshwari M."/>
            <person name="Maheshwari R."/>
            <person name="Malloy K."/>
            <person name="Martinez E."/>
            <person name="Mathew T."/>
            <person name="Mercado I.C."/>
            <person name="Mercado C."/>
            <person name="Meyer B."/>
            <person name="Montgomery K."/>
            <person name="Morgan M.B."/>
            <person name="Munidasa M."/>
            <person name="Nazareth L.V."/>
            <person name="Nelson J."/>
            <person name="Ng B.M."/>
            <person name="Nguyen N.B."/>
            <person name="Nguyen P.Q."/>
            <person name="Nguyen T."/>
            <person name="Obregon M."/>
            <person name="Okwuonu G.O."/>
            <person name="Onwere C.G."/>
            <person name="Orozco G."/>
            <person name="Parra A."/>
            <person name="Patel S."/>
            <person name="Patil S."/>
            <person name="Perez A."/>
            <person name="Perez Y."/>
            <person name="Pham C."/>
            <person name="Primus E.L."/>
            <person name="Pu L.-L."/>
            <person name="Puazo M."/>
            <person name="Qin X."/>
            <person name="Quiroz J.B."/>
            <person name="Reese J."/>
            <person name="Richards S."/>
            <person name="Rives C.M."/>
            <person name="Robberts R."/>
            <person name="Ruiz S.J."/>
            <person name="Ruiz M.J."/>
            <person name="Santibanez J."/>
            <person name="Schneider B.W."/>
            <person name="Sisson I."/>
            <person name="Smith M."/>
            <person name="Sodergren E."/>
            <person name="Song X.-Z."/>
            <person name="Song B.B."/>
            <person name="Summersgill H."/>
            <person name="Thelus R."/>
            <person name="Thornton R.D."/>
            <person name="Trejos Z.Y."/>
            <person name="Usmani K."/>
            <person name="Vattathil S."/>
            <person name="Villasana D."/>
            <person name="Walker D.L."/>
            <person name="Wang S."/>
            <person name="Wang K."/>
            <person name="White C.S."/>
            <person name="Williams A.C."/>
            <person name="Williamson J."/>
            <person name="Wilson K."/>
            <person name="Woghiren I.O."/>
            <person name="Woodworth J.R."/>
            <person name="Worley K.C."/>
            <person name="Wright R.A."/>
            <person name="Wu W."/>
            <person name="Young L."/>
            <person name="Zhang L."/>
            <person name="Zhang J."/>
            <person name="Zhu Y."/>
            <person name="Muzny D.M."/>
            <person name="Weinstock G."/>
            <person name="Gibbs R.A."/>
        </authorList>
    </citation>
    <scope>NUCLEOTIDE SEQUENCE [LARGE SCALE GENOMIC DNA]</scope>
    <source>
        <strain evidence="3">LSR1</strain>
    </source>
</reference>
<name>A0A8R2D2W1_ACYPI</name>